<dbReference type="OrthoDB" id="84651at2157"/>
<organism evidence="2 3">
    <name type="scientific">Halogeometricum rufum</name>
    <dbReference type="NCBI Taxonomy" id="553469"/>
    <lineage>
        <taxon>Archaea</taxon>
        <taxon>Methanobacteriati</taxon>
        <taxon>Methanobacteriota</taxon>
        <taxon>Stenosarchaea group</taxon>
        <taxon>Halobacteria</taxon>
        <taxon>Halobacteriales</taxon>
        <taxon>Haloferacaceae</taxon>
        <taxon>Halogeometricum</taxon>
    </lineage>
</organism>
<dbReference type="SUPFAM" id="SSF88697">
    <property type="entry name" value="PUA domain-like"/>
    <property type="match status" value="1"/>
</dbReference>
<dbReference type="InterPro" id="IPR007374">
    <property type="entry name" value="ASCH_domain"/>
</dbReference>
<proteinExistence type="predicted"/>
<dbReference type="RefSeq" id="WP_089804719.1">
    <property type="nucleotide sequence ID" value="NZ_FOYT01000001.1"/>
</dbReference>
<dbReference type="SMART" id="SM01022">
    <property type="entry name" value="ASCH"/>
    <property type="match status" value="1"/>
</dbReference>
<feature type="domain" description="ASCH" evidence="1">
    <location>
        <begin position="5"/>
        <end position="101"/>
    </location>
</feature>
<sequence>MNALLSIKPEFGEKILAGEKQYEFRRTIFSDADSIDFVYLYASSPVMKIIGGFTYQRIIEASPEEMWGLFGDQSGIEEREQFMDYYEGVKTGYAIKIDTVYRLQEPITPTDLFKEFVPPVSFYYPDPEMDATLREYFPESAETQMTRLPQFSSD</sequence>
<keyword evidence="3" id="KW-1185">Reference proteome</keyword>
<name>A0A1I6G8U2_9EURY</name>
<dbReference type="InterPro" id="IPR015947">
    <property type="entry name" value="PUA-like_sf"/>
</dbReference>
<dbReference type="Proteomes" id="UP000198531">
    <property type="component" value="Unassembled WGS sequence"/>
</dbReference>
<evidence type="ECO:0000313" key="3">
    <source>
        <dbReference type="Proteomes" id="UP000198531"/>
    </source>
</evidence>
<evidence type="ECO:0000259" key="1">
    <source>
        <dbReference type="SMART" id="SM01022"/>
    </source>
</evidence>
<dbReference type="AlphaFoldDB" id="A0A1I6G8U2"/>
<protein>
    <submittedName>
        <fullName evidence="2">Predicted transcriptional regulator, contains an HTH and PUA-like domains</fullName>
    </submittedName>
</protein>
<dbReference type="EMBL" id="FOYT01000001">
    <property type="protein sequence ID" value="SFR38613.1"/>
    <property type="molecule type" value="Genomic_DNA"/>
</dbReference>
<accession>A0A1I6G8U2</accession>
<dbReference type="Gene3D" id="2.30.130.30">
    <property type="entry name" value="Hypothetical protein"/>
    <property type="match status" value="1"/>
</dbReference>
<gene>
    <name evidence="2" type="ORF">SAMN04487947_0755</name>
</gene>
<dbReference type="STRING" id="553469.SAMN04487947_0755"/>
<evidence type="ECO:0000313" key="2">
    <source>
        <dbReference type="EMBL" id="SFR38613.1"/>
    </source>
</evidence>
<reference evidence="3" key="1">
    <citation type="submission" date="2016-10" db="EMBL/GenBank/DDBJ databases">
        <authorList>
            <person name="Varghese N."/>
            <person name="Submissions S."/>
        </authorList>
    </citation>
    <scope>NUCLEOTIDE SEQUENCE [LARGE SCALE GENOMIC DNA]</scope>
    <source>
        <strain evidence="3">CGMCC 1.7736</strain>
    </source>
</reference>